<dbReference type="Proteomes" id="UP000242972">
    <property type="component" value="Unassembled WGS sequence"/>
</dbReference>
<dbReference type="GO" id="GO:0016787">
    <property type="term" value="F:hydrolase activity"/>
    <property type="evidence" value="ECO:0007669"/>
    <property type="project" value="UniProtKB-KW"/>
</dbReference>
<dbReference type="InterPro" id="IPR023214">
    <property type="entry name" value="HAD_sf"/>
</dbReference>
<accession>A0A2T2XCN4</accession>
<dbReference type="EMBL" id="PXYW01000047">
    <property type="protein sequence ID" value="PSR32240.1"/>
    <property type="molecule type" value="Genomic_DNA"/>
</dbReference>
<dbReference type="SFLD" id="SFLDS00003">
    <property type="entry name" value="Haloacid_Dehalogenase"/>
    <property type="match status" value="1"/>
</dbReference>
<dbReference type="SUPFAM" id="SSF56784">
    <property type="entry name" value="HAD-like"/>
    <property type="match status" value="1"/>
</dbReference>
<organism evidence="2 3">
    <name type="scientific">Sulfobacillus benefaciens</name>
    <dbReference type="NCBI Taxonomy" id="453960"/>
    <lineage>
        <taxon>Bacteria</taxon>
        <taxon>Bacillati</taxon>
        <taxon>Bacillota</taxon>
        <taxon>Clostridia</taxon>
        <taxon>Eubacteriales</taxon>
        <taxon>Clostridiales Family XVII. Incertae Sedis</taxon>
        <taxon>Sulfobacillus</taxon>
    </lineage>
</organism>
<dbReference type="PANTHER" id="PTHR43316:SF3">
    <property type="entry name" value="HALOACID DEHALOGENASE, TYPE II (AFU_ORTHOLOGUE AFUA_2G07750)-RELATED"/>
    <property type="match status" value="1"/>
</dbReference>
<protein>
    <recommendedName>
        <fullName evidence="4">HAD family hydrolase</fullName>
    </recommendedName>
</protein>
<name>A0A2T2XCN4_9FIRM</name>
<evidence type="ECO:0008006" key="4">
    <source>
        <dbReference type="Google" id="ProtNLM"/>
    </source>
</evidence>
<dbReference type="InterPro" id="IPR036412">
    <property type="entry name" value="HAD-like_sf"/>
</dbReference>
<evidence type="ECO:0000256" key="1">
    <source>
        <dbReference type="ARBA" id="ARBA00022801"/>
    </source>
</evidence>
<gene>
    <name evidence="2" type="ORF">C7B46_15135</name>
</gene>
<dbReference type="Pfam" id="PF00702">
    <property type="entry name" value="Hydrolase"/>
    <property type="match status" value="1"/>
</dbReference>
<reference evidence="2 3" key="1">
    <citation type="journal article" date="2014" name="BMC Genomics">
        <title>Comparison of environmental and isolate Sulfobacillus genomes reveals diverse carbon, sulfur, nitrogen, and hydrogen metabolisms.</title>
        <authorList>
            <person name="Justice N.B."/>
            <person name="Norman A."/>
            <person name="Brown C.T."/>
            <person name="Singh A."/>
            <person name="Thomas B.C."/>
            <person name="Banfield J.F."/>
        </authorList>
    </citation>
    <scope>NUCLEOTIDE SEQUENCE [LARGE SCALE GENOMIC DNA]</scope>
    <source>
        <strain evidence="2">AMDSBA4</strain>
    </source>
</reference>
<evidence type="ECO:0000313" key="3">
    <source>
        <dbReference type="Proteomes" id="UP000242972"/>
    </source>
</evidence>
<dbReference type="InterPro" id="IPR051540">
    <property type="entry name" value="S-2-haloacid_dehalogenase"/>
</dbReference>
<dbReference type="PANTHER" id="PTHR43316">
    <property type="entry name" value="HYDROLASE, HALOACID DELAHOGENASE-RELATED"/>
    <property type="match status" value="1"/>
</dbReference>
<dbReference type="Gene3D" id="3.40.50.1000">
    <property type="entry name" value="HAD superfamily/HAD-like"/>
    <property type="match status" value="1"/>
</dbReference>
<sequence>MDSMIRAVGVDLDGTLLQLSDDFIPQYLRLVNDWVAPRLNLDSLLSKAIWETTMWATAKDHGDILFQDAFYRNLCQALGVSRQTVEEVFATFYRTVFPDLRYLGHPVVGAMGFLTQLQAMGLRVALLTSPVFPKMAIEERLVWAGLEGFPFDWISSFEVVHAAKPHPAYYGEAAKILGIEPRHWLMVGNDLEADIRPAVATGMQAWWVNDRDLPDDLQGKAFHGTFHRLLEMLKTRYIL</sequence>
<evidence type="ECO:0000313" key="2">
    <source>
        <dbReference type="EMBL" id="PSR32240.1"/>
    </source>
</evidence>
<comment type="caution">
    <text evidence="2">The sequence shown here is derived from an EMBL/GenBank/DDBJ whole genome shotgun (WGS) entry which is preliminary data.</text>
</comment>
<proteinExistence type="predicted"/>
<dbReference type="AlphaFoldDB" id="A0A2T2XCN4"/>
<dbReference type="SFLD" id="SFLDG01129">
    <property type="entry name" value="C1.5:_HAD__Beta-PGM__Phosphata"/>
    <property type="match status" value="1"/>
</dbReference>
<keyword evidence="1" id="KW-0378">Hydrolase</keyword>